<dbReference type="RefSeq" id="WP_035590021.1">
    <property type="nucleotide sequence ID" value="NZ_ARYI01000001.1"/>
</dbReference>
<evidence type="ECO:0000313" key="3">
    <source>
        <dbReference type="Proteomes" id="UP000025061"/>
    </source>
</evidence>
<dbReference type="Gene3D" id="3.20.20.450">
    <property type="entry name" value="EAL domain"/>
    <property type="match status" value="1"/>
</dbReference>
<evidence type="ECO:0000259" key="1">
    <source>
        <dbReference type="PROSITE" id="PS50883"/>
    </source>
</evidence>
<dbReference type="CDD" id="cd01948">
    <property type="entry name" value="EAL"/>
    <property type="match status" value="1"/>
</dbReference>
<dbReference type="InterPro" id="IPR001633">
    <property type="entry name" value="EAL_dom"/>
</dbReference>
<dbReference type="GO" id="GO:0071111">
    <property type="term" value="F:cyclic-guanylate-specific phosphodiesterase activity"/>
    <property type="evidence" value="ECO:0007669"/>
    <property type="project" value="InterPro"/>
</dbReference>
<dbReference type="InterPro" id="IPR050706">
    <property type="entry name" value="Cyclic-di-GMP_PDE-like"/>
</dbReference>
<accession>A0A059FZ80</accession>
<name>A0A059FZ80_9PROT</name>
<evidence type="ECO:0000313" key="2">
    <source>
        <dbReference type="EMBL" id="KCZ96022.1"/>
    </source>
</evidence>
<dbReference type="SMART" id="SM00052">
    <property type="entry name" value="EAL"/>
    <property type="match status" value="1"/>
</dbReference>
<reference evidence="2 3" key="1">
    <citation type="submission" date="2013-04" db="EMBL/GenBank/DDBJ databases">
        <title>Hyphomonas hirschiana VP5 Genome Sequencing.</title>
        <authorList>
            <person name="Lai Q."/>
            <person name="Shao Z."/>
        </authorList>
    </citation>
    <scope>NUCLEOTIDE SEQUENCE [LARGE SCALE GENOMIC DNA]</scope>
    <source>
        <strain evidence="2 3">VP5</strain>
    </source>
</reference>
<dbReference type="AlphaFoldDB" id="A0A059FZ80"/>
<dbReference type="PANTHER" id="PTHR33121:SF70">
    <property type="entry name" value="SIGNALING PROTEIN YKOW"/>
    <property type="match status" value="1"/>
</dbReference>
<dbReference type="Proteomes" id="UP000025061">
    <property type="component" value="Unassembled WGS sequence"/>
</dbReference>
<dbReference type="EMBL" id="ARYI01000001">
    <property type="protein sequence ID" value="KCZ96022.1"/>
    <property type="molecule type" value="Genomic_DNA"/>
</dbReference>
<keyword evidence="3" id="KW-1185">Reference proteome</keyword>
<dbReference type="PATRIC" id="fig|1280951.3.peg.9"/>
<dbReference type="PANTHER" id="PTHR33121">
    <property type="entry name" value="CYCLIC DI-GMP PHOSPHODIESTERASE PDEF"/>
    <property type="match status" value="1"/>
</dbReference>
<dbReference type="InterPro" id="IPR035919">
    <property type="entry name" value="EAL_sf"/>
</dbReference>
<dbReference type="SUPFAM" id="SSF141868">
    <property type="entry name" value="EAL domain-like"/>
    <property type="match status" value="1"/>
</dbReference>
<feature type="domain" description="EAL" evidence="1">
    <location>
        <begin position="98"/>
        <end position="343"/>
    </location>
</feature>
<proteinExistence type="predicted"/>
<organism evidence="2 3">
    <name type="scientific">Hyphomonas hirschiana VP5</name>
    <dbReference type="NCBI Taxonomy" id="1280951"/>
    <lineage>
        <taxon>Bacteria</taxon>
        <taxon>Pseudomonadati</taxon>
        <taxon>Pseudomonadota</taxon>
        <taxon>Alphaproteobacteria</taxon>
        <taxon>Hyphomonadales</taxon>
        <taxon>Hyphomonadaceae</taxon>
        <taxon>Hyphomonas</taxon>
    </lineage>
</organism>
<gene>
    <name evidence="2" type="ORF">HHI_00045</name>
</gene>
<comment type="caution">
    <text evidence="2">The sequence shown here is derived from an EMBL/GenBank/DDBJ whole genome shotgun (WGS) entry which is preliminary data.</text>
</comment>
<sequence>MAKRTPNEPQGSWHWRGEAGRLVIEAPTGTLLSDLSGDWSLDALEKMVEGLSRGRLAKALSTGEGGPVRCGLRLSNGRDIHFVGAFVTDSEARGMLLSGETFPEIDPSDMRPGPDLMPVYQPIISLRDGSVVGFEALARWDGMEVNAPPSRYEDQALASNMLIRSAETLSNLREGAKRDDIFMHVNLTARELTKSTLPALIEALMNGYNLPERALRMELTEQAALRDETQSLAAAMALKAVGAGLVLDDFGTGHSSFAWLADLPFDSLKIDHGLTSRLGQQRNDTILSTITLLASRLGMSSTAEGVEKREDASRLRALGFDHAQGYAFARPMDGAKALAFLKG</sequence>
<dbReference type="OrthoDB" id="7279500at2"/>
<dbReference type="Pfam" id="PF00563">
    <property type="entry name" value="EAL"/>
    <property type="match status" value="1"/>
</dbReference>
<dbReference type="PROSITE" id="PS50883">
    <property type="entry name" value="EAL"/>
    <property type="match status" value="1"/>
</dbReference>
<protein>
    <submittedName>
        <fullName evidence="2">EAL domain-containing protein</fullName>
    </submittedName>
</protein>